<dbReference type="PROSITE" id="PS51762">
    <property type="entry name" value="GH16_2"/>
    <property type="match status" value="1"/>
</dbReference>
<feature type="domain" description="GH16" evidence="3">
    <location>
        <begin position="334"/>
        <end position="618"/>
    </location>
</feature>
<dbReference type="SUPFAM" id="SSF49899">
    <property type="entry name" value="Concanavalin A-like lectins/glucanases"/>
    <property type="match status" value="1"/>
</dbReference>
<dbReference type="PANTHER" id="PTHR10963:SF55">
    <property type="entry name" value="GLYCOSIDE HYDROLASE FAMILY 16 PROTEIN"/>
    <property type="match status" value="1"/>
</dbReference>
<dbReference type="InterPro" id="IPR001343">
    <property type="entry name" value="Hemolysn_Ca-bd"/>
</dbReference>
<dbReference type="InterPro" id="IPR050546">
    <property type="entry name" value="Glycosyl_Hydrlase_16"/>
</dbReference>
<dbReference type="PRINTS" id="PR00313">
    <property type="entry name" value="CABNDNGRPT"/>
</dbReference>
<dbReference type="SUPFAM" id="SSF51120">
    <property type="entry name" value="beta-Roll"/>
    <property type="match status" value="1"/>
</dbReference>
<evidence type="ECO:0000259" key="3">
    <source>
        <dbReference type="PROSITE" id="PS51762"/>
    </source>
</evidence>
<dbReference type="Pfam" id="PF00353">
    <property type="entry name" value="HemolysinCabind"/>
    <property type="match status" value="2"/>
</dbReference>
<evidence type="ECO:0000256" key="1">
    <source>
        <dbReference type="ARBA" id="ARBA00006865"/>
    </source>
</evidence>
<evidence type="ECO:0000313" key="4">
    <source>
        <dbReference type="EMBL" id="CAB4620413.1"/>
    </source>
</evidence>
<sequence length="624" mass="64226">MKPLAIAVSAIALSATLSVFALASAFGASKAVTNHACTIVGTNNSEVIKGTAKADVICALGGNDTVYGLAGNDVIDGGTGNDKLFGGTGNDLIHGGSGTDSIDAGTGSNKCTKDSKESSSRSCSYVTALPKAPASVASPSPTATSGVSPSPSPTSTSGSTATPGPTTSPSPSPSASPSSSPASTPPPTAPASALTLDFETASNSQLIAFSGDTASIDAHPAGGVAGSMRAVKIIRGDQAASGTVFYSASGGVNLISSSAKTVSAKIYSPAAGIPVLLKLEDVSDASKFVETLATTTATGWQSLQFNFANPRAGTPAFDSNISYKKAVVFFNFGSTSSGAIYYLDQVVFDAAVETAPPVTNAYTVGALLWSDEFNGTGSINSSNWTARNCGHSSANGGGSCHNNEQQIYTPNAISLDGSGSAVITTEHLATPRSSGCLAWSSQCSFTSGRFDTQGKVSFQYGVLEARIKNPLGGANWPAFWFLGTNITESNVGWPASGEIDVMEGKSRSLTAGAIHWSNSGADAYDYADYSGTDFTSEYHVYKLYWLENYIAMFVDGNKILEETPQSLSRPGAWAFNHPFFVILNNAVSAPGGFAGTYDGWSSSQMKIDYVRHYQLNGIGQVFSN</sequence>
<organism evidence="4">
    <name type="scientific">freshwater metagenome</name>
    <dbReference type="NCBI Taxonomy" id="449393"/>
    <lineage>
        <taxon>unclassified sequences</taxon>
        <taxon>metagenomes</taxon>
        <taxon>ecological metagenomes</taxon>
    </lineage>
</organism>
<dbReference type="GO" id="GO:0005509">
    <property type="term" value="F:calcium ion binding"/>
    <property type="evidence" value="ECO:0007669"/>
    <property type="project" value="InterPro"/>
</dbReference>
<dbReference type="AlphaFoldDB" id="A0A6J6I782"/>
<dbReference type="EMBL" id="CAEZVD010000040">
    <property type="protein sequence ID" value="CAB4620413.1"/>
    <property type="molecule type" value="Genomic_DNA"/>
</dbReference>
<accession>A0A6J6I782</accession>
<dbReference type="Gene3D" id="2.60.120.200">
    <property type="match status" value="1"/>
</dbReference>
<dbReference type="InterPro" id="IPR000757">
    <property type="entry name" value="Beta-glucanase-like"/>
</dbReference>
<gene>
    <name evidence="4" type="ORF">UFOPK1909_00522</name>
</gene>
<comment type="similarity">
    <text evidence="1">Belongs to the glycosyl hydrolase 16 family.</text>
</comment>
<dbReference type="InterPro" id="IPR013320">
    <property type="entry name" value="ConA-like_dom_sf"/>
</dbReference>
<proteinExistence type="inferred from homology"/>
<dbReference type="CDD" id="cd08023">
    <property type="entry name" value="GH16_laminarinase_like"/>
    <property type="match status" value="1"/>
</dbReference>
<dbReference type="InterPro" id="IPR018511">
    <property type="entry name" value="Hemolysin-typ_Ca-bd_CS"/>
</dbReference>
<dbReference type="Pfam" id="PF00722">
    <property type="entry name" value="Glyco_hydro_16"/>
    <property type="match status" value="1"/>
</dbReference>
<dbReference type="PROSITE" id="PS00330">
    <property type="entry name" value="HEMOLYSIN_CALCIUM"/>
    <property type="match status" value="2"/>
</dbReference>
<dbReference type="InterPro" id="IPR011049">
    <property type="entry name" value="Serralysin-like_metalloprot_C"/>
</dbReference>
<protein>
    <submittedName>
        <fullName evidence="4">Unannotated protein</fullName>
    </submittedName>
</protein>
<dbReference type="Gene3D" id="2.150.10.10">
    <property type="entry name" value="Serralysin-like metalloprotease, C-terminal"/>
    <property type="match status" value="1"/>
</dbReference>
<reference evidence="4" key="1">
    <citation type="submission" date="2020-05" db="EMBL/GenBank/DDBJ databases">
        <authorList>
            <person name="Chiriac C."/>
            <person name="Salcher M."/>
            <person name="Ghai R."/>
            <person name="Kavagutti S V."/>
        </authorList>
    </citation>
    <scope>NUCLEOTIDE SEQUENCE</scope>
</reference>
<feature type="compositionally biased region" description="Low complexity" evidence="2">
    <location>
        <begin position="132"/>
        <end position="165"/>
    </location>
</feature>
<dbReference type="GO" id="GO:0004553">
    <property type="term" value="F:hydrolase activity, hydrolyzing O-glycosyl compounds"/>
    <property type="evidence" value="ECO:0007669"/>
    <property type="project" value="InterPro"/>
</dbReference>
<feature type="region of interest" description="Disordered" evidence="2">
    <location>
        <begin position="97"/>
        <end position="118"/>
    </location>
</feature>
<evidence type="ECO:0000256" key="2">
    <source>
        <dbReference type="SAM" id="MobiDB-lite"/>
    </source>
</evidence>
<name>A0A6J6I782_9ZZZZ</name>
<dbReference type="GO" id="GO:0005975">
    <property type="term" value="P:carbohydrate metabolic process"/>
    <property type="evidence" value="ECO:0007669"/>
    <property type="project" value="InterPro"/>
</dbReference>
<dbReference type="PANTHER" id="PTHR10963">
    <property type="entry name" value="GLYCOSYL HYDROLASE-RELATED"/>
    <property type="match status" value="1"/>
</dbReference>
<feature type="region of interest" description="Disordered" evidence="2">
    <location>
        <begin position="132"/>
        <end position="192"/>
    </location>
</feature>